<feature type="compositionally biased region" description="Basic residues" evidence="1">
    <location>
        <begin position="90"/>
        <end position="103"/>
    </location>
</feature>
<comment type="caution">
    <text evidence="2">The sequence shown here is derived from an EMBL/GenBank/DDBJ whole genome shotgun (WGS) entry which is preliminary data.</text>
</comment>
<dbReference type="Proteomes" id="UP001221898">
    <property type="component" value="Unassembled WGS sequence"/>
</dbReference>
<dbReference type="AlphaFoldDB" id="A0AAD7RRP7"/>
<sequence length="103" mass="11339">MPWCSWQFLVSVSGVLPSQMRRAVLHSSLAVLLSIFSRTYILPYFHPSLPPGGGEDILFTQHLAIWPAVLTQHSAASADTRESVSGPPVKHSKKRHHSIQAQG</sequence>
<protein>
    <submittedName>
        <fullName evidence="2">Uncharacterized protein</fullName>
    </submittedName>
</protein>
<gene>
    <name evidence="2" type="ORF">AAFF_G00123700</name>
</gene>
<name>A0AAD7RRP7_9TELE</name>
<evidence type="ECO:0000313" key="3">
    <source>
        <dbReference type="Proteomes" id="UP001221898"/>
    </source>
</evidence>
<organism evidence="2 3">
    <name type="scientific">Aldrovandia affinis</name>
    <dbReference type="NCBI Taxonomy" id="143900"/>
    <lineage>
        <taxon>Eukaryota</taxon>
        <taxon>Metazoa</taxon>
        <taxon>Chordata</taxon>
        <taxon>Craniata</taxon>
        <taxon>Vertebrata</taxon>
        <taxon>Euteleostomi</taxon>
        <taxon>Actinopterygii</taxon>
        <taxon>Neopterygii</taxon>
        <taxon>Teleostei</taxon>
        <taxon>Notacanthiformes</taxon>
        <taxon>Halosauridae</taxon>
        <taxon>Aldrovandia</taxon>
    </lineage>
</organism>
<feature type="region of interest" description="Disordered" evidence="1">
    <location>
        <begin position="77"/>
        <end position="103"/>
    </location>
</feature>
<dbReference type="EMBL" id="JAINUG010000186">
    <property type="protein sequence ID" value="KAJ8389164.1"/>
    <property type="molecule type" value="Genomic_DNA"/>
</dbReference>
<reference evidence="2" key="1">
    <citation type="journal article" date="2023" name="Science">
        <title>Genome structures resolve the early diversification of teleost fishes.</title>
        <authorList>
            <person name="Parey E."/>
            <person name="Louis A."/>
            <person name="Montfort J."/>
            <person name="Bouchez O."/>
            <person name="Roques C."/>
            <person name="Iampietro C."/>
            <person name="Lluch J."/>
            <person name="Castinel A."/>
            <person name="Donnadieu C."/>
            <person name="Desvignes T."/>
            <person name="Floi Bucao C."/>
            <person name="Jouanno E."/>
            <person name="Wen M."/>
            <person name="Mejri S."/>
            <person name="Dirks R."/>
            <person name="Jansen H."/>
            <person name="Henkel C."/>
            <person name="Chen W.J."/>
            <person name="Zahm M."/>
            <person name="Cabau C."/>
            <person name="Klopp C."/>
            <person name="Thompson A.W."/>
            <person name="Robinson-Rechavi M."/>
            <person name="Braasch I."/>
            <person name="Lecointre G."/>
            <person name="Bobe J."/>
            <person name="Postlethwait J.H."/>
            <person name="Berthelot C."/>
            <person name="Roest Crollius H."/>
            <person name="Guiguen Y."/>
        </authorList>
    </citation>
    <scope>NUCLEOTIDE SEQUENCE</scope>
    <source>
        <strain evidence="2">NC1722</strain>
    </source>
</reference>
<evidence type="ECO:0000313" key="2">
    <source>
        <dbReference type="EMBL" id="KAJ8389164.1"/>
    </source>
</evidence>
<evidence type="ECO:0000256" key="1">
    <source>
        <dbReference type="SAM" id="MobiDB-lite"/>
    </source>
</evidence>
<proteinExistence type="predicted"/>
<accession>A0AAD7RRP7</accession>
<keyword evidence="3" id="KW-1185">Reference proteome</keyword>